<dbReference type="AlphaFoldDB" id="A0A081N004"/>
<keyword evidence="2" id="KW-1185">Reference proteome</keyword>
<protein>
    <submittedName>
        <fullName evidence="1">Uncharacterized protein</fullName>
    </submittedName>
</protein>
<dbReference type="EMBL" id="JOKH01000012">
    <property type="protein sequence ID" value="KEQ11777.1"/>
    <property type="molecule type" value="Genomic_DNA"/>
</dbReference>
<dbReference type="Proteomes" id="UP000028073">
    <property type="component" value="Unassembled WGS sequence"/>
</dbReference>
<name>A0A081N004_9GAMM</name>
<evidence type="ECO:0000313" key="2">
    <source>
        <dbReference type="Proteomes" id="UP000028073"/>
    </source>
</evidence>
<accession>A0A081N004</accession>
<proteinExistence type="predicted"/>
<reference evidence="1 2" key="1">
    <citation type="submission" date="2014-06" db="EMBL/GenBank/DDBJ databases">
        <title>Whole Genome Sequences of Three Symbiotic Endozoicomonas Bacteria.</title>
        <authorList>
            <person name="Neave M.J."/>
            <person name="Apprill A."/>
            <person name="Voolstra C.R."/>
        </authorList>
    </citation>
    <scope>NUCLEOTIDE SEQUENCE [LARGE SCALE GENOMIC DNA]</scope>
    <source>
        <strain evidence="1 2">DSM 25634</strain>
    </source>
</reference>
<organism evidence="1 2">
    <name type="scientific">Endozoicomonas numazuensis</name>
    <dbReference type="NCBI Taxonomy" id="1137799"/>
    <lineage>
        <taxon>Bacteria</taxon>
        <taxon>Pseudomonadati</taxon>
        <taxon>Pseudomonadota</taxon>
        <taxon>Gammaproteobacteria</taxon>
        <taxon>Oceanospirillales</taxon>
        <taxon>Endozoicomonadaceae</taxon>
        <taxon>Endozoicomonas</taxon>
    </lineage>
</organism>
<gene>
    <name evidence="1" type="ORF">GZ78_28410</name>
</gene>
<evidence type="ECO:0000313" key="1">
    <source>
        <dbReference type="EMBL" id="KEQ11777.1"/>
    </source>
</evidence>
<comment type="caution">
    <text evidence="1">The sequence shown here is derived from an EMBL/GenBank/DDBJ whole genome shotgun (WGS) entry which is preliminary data.</text>
</comment>
<sequence>MLITVVRICDWYYADIIDNTSIKAATVNEKGVVTEVLNTNVVSIGNGIIEPVIGSIRRISQFSLY</sequence>